<evidence type="ECO:0000313" key="2">
    <source>
        <dbReference type="EMBL" id="CAH0522376.1"/>
    </source>
</evidence>
<dbReference type="InterPro" id="IPR036871">
    <property type="entry name" value="PX_dom_sf"/>
</dbReference>
<name>A0ABN8DD32_9STRA</name>
<accession>A0ABN8DD32</accession>
<dbReference type="Proteomes" id="UP001158986">
    <property type="component" value="Unassembled WGS sequence"/>
</dbReference>
<keyword evidence="3" id="KW-1185">Reference proteome</keyword>
<feature type="domain" description="PX" evidence="1">
    <location>
        <begin position="275"/>
        <end position="390"/>
    </location>
</feature>
<gene>
    <name evidence="2" type="ORF">PBS001_LOCUS8807</name>
</gene>
<dbReference type="Gene3D" id="3.30.1520.10">
    <property type="entry name" value="Phox-like domain"/>
    <property type="match status" value="1"/>
</dbReference>
<organism evidence="2 3">
    <name type="scientific">Peronospora belbahrii</name>
    <dbReference type="NCBI Taxonomy" id="622444"/>
    <lineage>
        <taxon>Eukaryota</taxon>
        <taxon>Sar</taxon>
        <taxon>Stramenopiles</taxon>
        <taxon>Oomycota</taxon>
        <taxon>Peronosporomycetes</taxon>
        <taxon>Peronosporales</taxon>
        <taxon>Peronosporaceae</taxon>
        <taxon>Peronospora</taxon>
    </lineage>
</organism>
<reference evidence="2 3" key="1">
    <citation type="submission" date="2021-11" db="EMBL/GenBank/DDBJ databases">
        <authorList>
            <person name="Islam A."/>
            <person name="Islam S."/>
            <person name="Flora M.S."/>
            <person name="Rahman M."/>
            <person name="Ziaur R.M."/>
            <person name="Epstein J.H."/>
            <person name="Hassan M."/>
            <person name="Klassen M."/>
            <person name="Woodard K."/>
            <person name="Webb A."/>
            <person name="Webby R.J."/>
            <person name="El Zowalaty M.E."/>
        </authorList>
    </citation>
    <scope>NUCLEOTIDE SEQUENCE [LARGE SCALE GENOMIC DNA]</scope>
    <source>
        <strain evidence="2">Pbs1</strain>
    </source>
</reference>
<dbReference type="EMBL" id="CAKLCB010000389">
    <property type="protein sequence ID" value="CAH0522376.1"/>
    <property type="molecule type" value="Genomic_DNA"/>
</dbReference>
<protein>
    <recommendedName>
        <fullName evidence="1">PX domain-containing protein</fullName>
    </recommendedName>
</protein>
<evidence type="ECO:0000313" key="3">
    <source>
        <dbReference type="Proteomes" id="UP001158986"/>
    </source>
</evidence>
<dbReference type="PROSITE" id="PS50195">
    <property type="entry name" value="PX"/>
    <property type="match status" value="1"/>
</dbReference>
<dbReference type="InterPro" id="IPR001683">
    <property type="entry name" value="PX_dom"/>
</dbReference>
<dbReference type="CDD" id="cd06093">
    <property type="entry name" value="PX_domain"/>
    <property type="match status" value="1"/>
</dbReference>
<dbReference type="Pfam" id="PF00787">
    <property type="entry name" value="PX"/>
    <property type="match status" value="1"/>
</dbReference>
<comment type="caution">
    <text evidence="2">The sequence shown here is derived from an EMBL/GenBank/DDBJ whole genome shotgun (WGS) entry which is preliminary data.</text>
</comment>
<dbReference type="SUPFAM" id="SSF64268">
    <property type="entry name" value="PX domain"/>
    <property type="match status" value="1"/>
</dbReference>
<sequence length="390" mass="44012">MDPITQPPPGYGKVSMDTVCTDIIVDETSKSVPLVDDEAEEHGKEVNDQAIGVEAEPILIEHLARNPEAIEELKLTQELVSIQEPKALQEIKVIDELEPILVTKAIEELEPIQEPKAIDELETIQEPKAIDELESIQEPKAKERIIQNPKMRLESIQEPKAIDELESIQEPKAIEELESIQEPKAIDELESIQEPKAIEELEPIQEPKAIEELKPIQELEAIEELEPIQEPEAIQEPVMVEAEAMEELTWKNEKVLVEYEAQNELELQEEKSLVLKTLTATSTSAPIWTFVAEKVTFSVGVAFFNISGFNPEEEEVHLIKRYSEFKVLHAEMAKLMPKEELIRLPGTSFLQGRNDKALLQEREDAFVKMLNAIAQHPEGSQTAAFTAFLA</sequence>
<evidence type="ECO:0000259" key="1">
    <source>
        <dbReference type="PROSITE" id="PS50195"/>
    </source>
</evidence>
<proteinExistence type="predicted"/>